<evidence type="ECO:0000313" key="1">
    <source>
        <dbReference type="EMBL" id="DAF52106.1"/>
    </source>
</evidence>
<organism evidence="1">
    <name type="scientific">Myoviridae sp. ctPoO4</name>
    <dbReference type="NCBI Taxonomy" id="2827685"/>
    <lineage>
        <taxon>Viruses</taxon>
        <taxon>Duplodnaviria</taxon>
        <taxon>Heunggongvirae</taxon>
        <taxon>Uroviricota</taxon>
        <taxon>Caudoviricetes</taxon>
    </lineage>
</organism>
<accession>A0A8S5SNG3</accession>
<proteinExistence type="predicted"/>
<reference evidence="1" key="1">
    <citation type="journal article" date="2021" name="Proc. Natl. Acad. Sci. U.S.A.">
        <title>A Catalog of Tens of Thousands of Viruses from Human Metagenomes Reveals Hidden Associations with Chronic Diseases.</title>
        <authorList>
            <person name="Tisza M.J."/>
            <person name="Buck C.B."/>
        </authorList>
    </citation>
    <scope>NUCLEOTIDE SEQUENCE</scope>
    <source>
        <strain evidence="1">CtPoO4</strain>
    </source>
</reference>
<sequence length="38" mass="4635">MLSLFLLTQLRPLFFGTFQNFSYFCHCNQNQIYNEDKI</sequence>
<name>A0A8S5SNG3_9CAUD</name>
<protein>
    <submittedName>
        <fullName evidence="1">Uncharacterized protein</fullName>
    </submittedName>
</protein>
<dbReference type="EMBL" id="BK032629">
    <property type="protein sequence ID" value="DAF52106.1"/>
    <property type="molecule type" value="Genomic_DNA"/>
</dbReference>